<evidence type="ECO:0000256" key="8">
    <source>
        <dbReference type="RuleBase" id="RU003622"/>
    </source>
</evidence>
<comment type="subunit">
    <text evidence="7 9">Part of the 30S ribosomal subunit. Contacts proteins S8 and S17. May interact with IF1 in the 30S initiation complex.</text>
</comment>
<keyword evidence="4 7" id="KW-0687">Ribonucleoprotein</keyword>
<dbReference type="InterPro" id="IPR012340">
    <property type="entry name" value="NA-bd_OB-fold"/>
</dbReference>
<organism evidence="10 11">
    <name type="scientific">Bdellovibrio reynosensis</name>
    <dbReference type="NCBI Taxonomy" id="2835041"/>
    <lineage>
        <taxon>Bacteria</taxon>
        <taxon>Pseudomonadati</taxon>
        <taxon>Bdellovibrionota</taxon>
        <taxon>Bdellovibrionia</taxon>
        <taxon>Bdellovibrionales</taxon>
        <taxon>Pseudobdellovibrionaceae</taxon>
        <taxon>Bdellovibrio</taxon>
    </lineage>
</organism>
<dbReference type="InterPro" id="IPR006032">
    <property type="entry name" value="Ribosomal_uS12"/>
</dbReference>
<dbReference type="PANTHER" id="PTHR11652">
    <property type="entry name" value="30S RIBOSOMAL PROTEIN S12 FAMILY MEMBER"/>
    <property type="match status" value="1"/>
</dbReference>
<dbReference type="SUPFAM" id="SSF50249">
    <property type="entry name" value="Nucleic acid-binding proteins"/>
    <property type="match status" value="1"/>
</dbReference>
<dbReference type="Gene3D" id="2.40.50.140">
    <property type="entry name" value="Nucleic acid-binding proteins"/>
    <property type="match status" value="1"/>
</dbReference>
<comment type="similarity">
    <text evidence="2 7 8">Belongs to the universal ribosomal protein uS12 family.</text>
</comment>
<evidence type="ECO:0000256" key="6">
    <source>
        <dbReference type="ARBA" id="ARBA00035161"/>
    </source>
</evidence>
<dbReference type="PIRSF" id="PIRSF002133">
    <property type="entry name" value="Ribosomal_S12/S23"/>
    <property type="match status" value="1"/>
</dbReference>
<evidence type="ECO:0000313" key="10">
    <source>
        <dbReference type="EMBL" id="UOF01206.1"/>
    </source>
</evidence>
<dbReference type="GO" id="GO:0005840">
    <property type="term" value="C:ribosome"/>
    <property type="evidence" value="ECO:0007669"/>
    <property type="project" value="UniProtKB-KW"/>
</dbReference>
<dbReference type="Proteomes" id="UP000830116">
    <property type="component" value="Chromosome"/>
</dbReference>
<protein>
    <recommendedName>
        <fullName evidence="6 7">Small ribosomal subunit protein uS12</fullName>
    </recommendedName>
</protein>
<evidence type="ECO:0000256" key="3">
    <source>
        <dbReference type="ARBA" id="ARBA00022980"/>
    </source>
</evidence>
<keyword evidence="3 7" id="KW-0689">Ribosomal protein</keyword>
<evidence type="ECO:0000256" key="1">
    <source>
        <dbReference type="ARBA" id="ARBA00003022"/>
    </source>
</evidence>
<dbReference type="CDD" id="cd03368">
    <property type="entry name" value="Ribosomal_S12"/>
    <property type="match status" value="1"/>
</dbReference>
<keyword evidence="7 9" id="KW-0820">tRNA-binding</keyword>
<evidence type="ECO:0000313" key="11">
    <source>
        <dbReference type="Proteomes" id="UP000830116"/>
    </source>
</evidence>
<evidence type="ECO:0000256" key="2">
    <source>
        <dbReference type="ARBA" id="ARBA00005657"/>
    </source>
</evidence>
<gene>
    <name evidence="7 10" type="primary">rpsL</name>
    <name evidence="10" type="ORF">MNR06_16040</name>
</gene>
<proteinExistence type="inferred from homology"/>
<dbReference type="RefSeq" id="WP_243537572.1">
    <property type="nucleotide sequence ID" value="NZ_CP093442.1"/>
</dbReference>
<evidence type="ECO:0000256" key="7">
    <source>
        <dbReference type="HAMAP-Rule" id="MF_00403"/>
    </source>
</evidence>
<reference evidence="10" key="1">
    <citation type="submission" date="2022-03" db="EMBL/GenBank/DDBJ databases">
        <title>Genome Identification and Characterization of new species Bdellovibrio reynosense LBG001 sp. nov. from a Mexico soil sample.</title>
        <authorList>
            <person name="Camilli A."/>
            <person name="Ajao Y."/>
            <person name="Guo X."/>
        </authorList>
    </citation>
    <scope>NUCLEOTIDE SEQUENCE</scope>
    <source>
        <strain evidence="10">LBG001</strain>
    </source>
</reference>
<evidence type="ECO:0000256" key="9">
    <source>
        <dbReference type="RuleBase" id="RU003623"/>
    </source>
</evidence>
<evidence type="ECO:0000256" key="4">
    <source>
        <dbReference type="ARBA" id="ARBA00023274"/>
    </source>
</evidence>
<evidence type="ECO:0000256" key="5">
    <source>
        <dbReference type="ARBA" id="ARBA00024962"/>
    </source>
</evidence>
<dbReference type="PROSITE" id="PS00055">
    <property type="entry name" value="RIBOSOMAL_S12"/>
    <property type="match status" value="1"/>
</dbReference>
<name>A0ABY4C896_9BACT</name>
<dbReference type="NCBIfam" id="TIGR00981">
    <property type="entry name" value="rpsL_bact"/>
    <property type="match status" value="1"/>
</dbReference>
<dbReference type="HAMAP" id="MF_00403_B">
    <property type="entry name" value="Ribosomal_uS12_B"/>
    <property type="match status" value="1"/>
</dbReference>
<keyword evidence="11" id="KW-1185">Reference proteome</keyword>
<dbReference type="PRINTS" id="PR01034">
    <property type="entry name" value="RIBOSOMALS12"/>
</dbReference>
<keyword evidence="7 9" id="KW-0699">rRNA-binding</keyword>
<accession>A0ABY4C896</accession>
<dbReference type="Pfam" id="PF00164">
    <property type="entry name" value="Ribosom_S12_S23"/>
    <property type="match status" value="1"/>
</dbReference>
<sequence length="124" mass="13867">MPTINQLIKSERKVQKNQTKSPALASCPQRRGVCTRVYTTTPKKPNSALRKVAKVRLSNGFEVISYIPGIGHNLQEHSVVLIRGGRVKDLPGVRYHIVRGVLDLQGVNGRLRARSKYGTKRPKK</sequence>
<keyword evidence="7 9" id="KW-0694">RNA-binding</keyword>
<dbReference type="InterPro" id="IPR005679">
    <property type="entry name" value="Ribosomal_uS12_bac"/>
</dbReference>
<dbReference type="EMBL" id="CP093442">
    <property type="protein sequence ID" value="UOF01206.1"/>
    <property type="molecule type" value="Genomic_DNA"/>
</dbReference>
<comment type="function">
    <text evidence="1 7 9">With S4 and S5 plays an important role in translational accuracy.</text>
</comment>
<comment type="function">
    <text evidence="5 7 9">Interacts with and stabilizes bases of the 16S rRNA that are involved in tRNA selection in the A site and with the mRNA backbone. Located at the interface of the 30S and 50S subunits, it traverses the body of the 30S subunit contacting proteins on the other side and probably holding the rRNA structure together. The combined cluster of proteins S8, S12 and S17 appears to hold together the shoulder and platform of the 30S subunit.</text>
</comment>